<sequence>MACSLSQHRFSPKLGEIDSSQVVPRLIPTTGSCPSIPQHRSRREPVEFSFEISMEFEISHLSDVWNPSPSKPCSILFGNRRHLQRRSLSRHWQHSQPSLGYPQPDPRP</sequence>
<dbReference type="AlphaFoldDB" id="A0A5N5I9I7"/>
<evidence type="ECO:0000256" key="1">
    <source>
        <dbReference type="SAM" id="MobiDB-lite"/>
    </source>
</evidence>
<name>A0A5N5I9I7_9ROSA</name>
<reference evidence="3" key="2">
    <citation type="submission" date="2019-10" db="EMBL/GenBank/DDBJ databases">
        <title>A de novo genome assembly of a pear dwarfing rootstock.</title>
        <authorList>
            <person name="Wang F."/>
            <person name="Wang J."/>
            <person name="Li S."/>
            <person name="Zhang Y."/>
            <person name="Fang M."/>
            <person name="Ma L."/>
            <person name="Zhao Y."/>
            <person name="Jiang S."/>
        </authorList>
    </citation>
    <scope>NUCLEOTIDE SEQUENCE [LARGE SCALE GENOMIC DNA]</scope>
</reference>
<keyword evidence="3" id="KW-1185">Reference proteome</keyword>
<reference evidence="2 3" key="3">
    <citation type="submission" date="2019-11" db="EMBL/GenBank/DDBJ databases">
        <title>A de novo genome assembly of a pear dwarfing rootstock.</title>
        <authorList>
            <person name="Wang F."/>
            <person name="Wang J."/>
            <person name="Li S."/>
            <person name="Zhang Y."/>
            <person name="Fang M."/>
            <person name="Ma L."/>
            <person name="Zhao Y."/>
            <person name="Jiang S."/>
        </authorList>
    </citation>
    <scope>NUCLEOTIDE SEQUENCE [LARGE SCALE GENOMIC DNA]</scope>
    <source>
        <strain evidence="2">S2</strain>
        <tissue evidence="2">Leaf</tissue>
    </source>
</reference>
<gene>
    <name evidence="2" type="ORF">D8674_027370</name>
</gene>
<dbReference type="EMBL" id="SMOL01000004">
    <property type="protein sequence ID" value="KAB2636836.1"/>
    <property type="molecule type" value="Genomic_DNA"/>
</dbReference>
<feature type="region of interest" description="Disordered" evidence="1">
    <location>
        <begin position="87"/>
        <end position="108"/>
    </location>
</feature>
<evidence type="ECO:0000313" key="3">
    <source>
        <dbReference type="Proteomes" id="UP000327157"/>
    </source>
</evidence>
<evidence type="ECO:0000313" key="2">
    <source>
        <dbReference type="EMBL" id="KAB2636836.1"/>
    </source>
</evidence>
<accession>A0A5N5I9I7</accession>
<dbReference type="Proteomes" id="UP000327157">
    <property type="component" value="Chromosome 5"/>
</dbReference>
<reference evidence="2 3" key="1">
    <citation type="submission" date="2019-09" db="EMBL/GenBank/DDBJ databases">
        <authorList>
            <person name="Ou C."/>
        </authorList>
    </citation>
    <scope>NUCLEOTIDE SEQUENCE [LARGE SCALE GENOMIC DNA]</scope>
    <source>
        <strain evidence="2">S2</strain>
        <tissue evidence="2">Leaf</tissue>
    </source>
</reference>
<proteinExistence type="predicted"/>
<protein>
    <submittedName>
        <fullName evidence="2">Uncharacterized protein</fullName>
    </submittedName>
</protein>
<comment type="caution">
    <text evidence="2">The sequence shown here is derived from an EMBL/GenBank/DDBJ whole genome shotgun (WGS) entry which is preliminary data.</text>
</comment>
<organism evidence="2 3">
    <name type="scientific">Pyrus ussuriensis x Pyrus communis</name>
    <dbReference type="NCBI Taxonomy" id="2448454"/>
    <lineage>
        <taxon>Eukaryota</taxon>
        <taxon>Viridiplantae</taxon>
        <taxon>Streptophyta</taxon>
        <taxon>Embryophyta</taxon>
        <taxon>Tracheophyta</taxon>
        <taxon>Spermatophyta</taxon>
        <taxon>Magnoliopsida</taxon>
        <taxon>eudicotyledons</taxon>
        <taxon>Gunneridae</taxon>
        <taxon>Pentapetalae</taxon>
        <taxon>rosids</taxon>
        <taxon>fabids</taxon>
        <taxon>Rosales</taxon>
        <taxon>Rosaceae</taxon>
        <taxon>Amygdaloideae</taxon>
        <taxon>Maleae</taxon>
        <taxon>Pyrus</taxon>
    </lineage>
</organism>